<feature type="transmembrane region" description="Helical" evidence="8">
    <location>
        <begin position="89"/>
        <end position="117"/>
    </location>
</feature>
<name>A0A1I2H1M5_9BACL</name>
<evidence type="ECO:0000256" key="1">
    <source>
        <dbReference type="ARBA" id="ARBA00022475"/>
    </source>
</evidence>
<reference evidence="10" key="1">
    <citation type="submission" date="2016-10" db="EMBL/GenBank/DDBJ databases">
        <authorList>
            <person name="Varghese N."/>
            <person name="Submissions S."/>
        </authorList>
    </citation>
    <scope>NUCLEOTIDE SEQUENCE [LARGE SCALE GENOMIC DNA]</scope>
    <source>
        <strain evidence="10">CGMCC 1.10223</strain>
    </source>
</reference>
<dbReference type="GO" id="GO:0016020">
    <property type="term" value="C:membrane"/>
    <property type="evidence" value="ECO:0007669"/>
    <property type="project" value="InterPro"/>
</dbReference>
<keyword evidence="10" id="KW-1185">Reference proteome</keyword>
<keyword evidence="2" id="KW-0673">Quorum sensing</keyword>
<keyword evidence="1" id="KW-1003">Cell membrane</keyword>
<dbReference type="GO" id="GO:0009372">
    <property type="term" value="P:quorum sensing"/>
    <property type="evidence" value="ECO:0007669"/>
    <property type="project" value="UniProtKB-KW"/>
</dbReference>
<evidence type="ECO:0000256" key="7">
    <source>
        <dbReference type="ARBA" id="ARBA00023136"/>
    </source>
</evidence>
<protein>
    <submittedName>
        <fullName evidence="9">Accessory gene regulator B</fullName>
    </submittedName>
</protein>
<proteinExistence type="predicted"/>
<evidence type="ECO:0000256" key="4">
    <source>
        <dbReference type="ARBA" id="ARBA00022692"/>
    </source>
</evidence>
<dbReference type="EMBL" id="FONN01000019">
    <property type="protein sequence ID" value="SFF23438.1"/>
    <property type="molecule type" value="Genomic_DNA"/>
</dbReference>
<evidence type="ECO:0000313" key="10">
    <source>
        <dbReference type="Proteomes" id="UP000183410"/>
    </source>
</evidence>
<dbReference type="OrthoDB" id="2666767at2"/>
<evidence type="ECO:0000256" key="5">
    <source>
        <dbReference type="ARBA" id="ARBA00022801"/>
    </source>
</evidence>
<organism evidence="9 10">
    <name type="scientific">Paenibacillus algorifonticola</name>
    <dbReference type="NCBI Taxonomy" id="684063"/>
    <lineage>
        <taxon>Bacteria</taxon>
        <taxon>Bacillati</taxon>
        <taxon>Bacillota</taxon>
        <taxon>Bacilli</taxon>
        <taxon>Bacillales</taxon>
        <taxon>Paenibacillaceae</taxon>
        <taxon>Paenibacillus</taxon>
    </lineage>
</organism>
<dbReference type="InterPro" id="IPR006741">
    <property type="entry name" value="AgrB"/>
</dbReference>
<evidence type="ECO:0000256" key="8">
    <source>
        <dbReference type="SAM" id="Phobius"/>
    </source>
</evidence>
<feature type="transmembrane region" description="Helical" evidence="8">
    <location>
        <begin position="40"/>
        <end position="68"/>
    </location>
</feature>
<evidence type="ECO:0000256" key="6">
    <source>
        <dbReference type="ARBA" id="ARBA00022989"/>
    </source>
</evidence>
<keyword evidence="7 8" id="KW-0472">Membrane</keyword>
<evidence type="ECO:0000313" key="9">
    <source>
        <dbReference type="EMBL" id="SFF23438.1"/>
    </source>
</evidence>
<evidence type="ECO:0000256" key="2">
    <source>
        <dbReference type="ARBA" id="ARBA00022654"/>
    </source>
</evidence>
<keyword evidence="6 8" id="KW-1133">Transmembrane helix</keyword>
<evidence type="ECO:0000256" key="3">
    <source>
        <dbReference type="ARBA" id="ARBA00022670"/>
    </source>
</evidence>
<accession>A0A1I2H1M5</accession>
<dbReference type="AlphaFoldDB" id="A0A1I2H1M5"/>
<dbReference type="GO" id="GO:0008233">
    <property type="term" value="F:peptidase activity"/>
    <property type="evidence" value="ECO:0007669"/>
    <property type="project" value="UniProtKB-KW"/>
</dbReference>
<keyword evidence="5" id="KW-0378">Hydrolase</keyword>
<sequence length="161" mass="17451">MMIEYISKKIALSIKRADPQGDVSVNVMAYQLGYWINPALIAAVTLSMGWATGAFLMTLMGMVAFCILRHFTGGVHLSLTKCFVVSTALLSIIPHIVLNDVTVIVLTLLSMFVLLIYQRGSGAPLLLILSNIFLQSDVIALAFLAQMALVAIKHQDGGARE</sequence>
<feature type="transmembrane region" description="Helical" evidence="8">
    <location>
        <begin position="123"/>
        <end position="145"/>
    </location>
</feature>
<gene>
    <name evidence="9" type="ORF">SAMN04487969_11997</name>
</gene>
<keyword evidence="4 8" id="KW-0812">Transmembrane</keyword>
<dbReference type="GO" id="GO:0006508">
    <property type="term" value="P:proteolysis"/>
    <property type="evidence" value="ECO:0007669"/>
    <property type="project" value="UniProtKB-KW"/>
</dbReference>
<dbReference type="RefSeq" id="WP_046233654.1">
    <property type="nucleotide sequence ID" value="NZ_FONN01000019.1"/>
</dbReference>
<keyword evidence="3" id="KW-0645">Protease</keyword>
<dbReference type="Proteomes" id="UP000183410">
    <property type="component" value="Unassembled WGS sequence"/>
</dbReference>
<dbReference type="Pfam" id="PF04647">
    <property type="entry name" value="AgrB"/>
    <property type="match status" value="1"/>
</dbReference>